<organism evidence="1 2">
    <name type="scientific">Occultella aeris</name>
    <dbReference type="NCBI Taxonomy" id="2761496"/>
    <lineage>
        <taxon>Bacteria</taxon>
        <taxon>Bacillati</taxon>
        <taxon>Actinomycetota</taxon>
        <taxon>Actinomycetes</taxon>
        <taxon>Micrococcales</taxon>
        <taxon>Ruaniaceae</taxon>
        <taxon>Occultella</taxon>
    </lineage>
</organism>
<sequence length="99" mass="10931">MSGRLADGPGTRRLVDRFIPWAIKSRLVDRELSIARHRRGTSPKLPKSEQDAAVDRVVHTGELTVRDRAAAILVTVFGQQIEDVIRLTWDDVAGLGLCG</sequence>
<dbReference type="RefSeq" id="WP_197522860.1">
    <property type="nucleotide sequence ID" value="NZ_CACRYJ010000071.1"/>
</dbReference>
<protein>
    <submittedName>
        <fullName evidence="1">Uncharacterized protein</fullName>
    </submittedName>
</protein>
<comment type="caution">
    <text evidence="1">The sequence shown here is derived from an EMBL/GenBank/DDBJ whole genome shotgun (WGS) entry which is preliminary data.</text>
</comment>
<dbReference type="AlphaFoldDB" id="A0A7M4DT27"/>
<gene>
    <name evidence="1" type="ORF">HALOF300_05329</name>
</gene>
<accession>A0A7M4DT27</accession>
<name>A0A7M4DT27_9MICO</name>
<dbReference type="EMBL" id="CACRYJ010000071">
    <property type="protein sequence ID" value="VZO40621.1"/>
    <property type="molecule type" value="Genomic_DNA"/>
</dbReference>
<dbReference type="Proteomes" id="UP000419743">
    <property type="component" value="Unassembled WGS sequence"/>
</dbReference>
<evidence type="ECO:0000313" key="1">
    <source>
        <dbReference type="EMBL" id="VZO40621.1"/>
    </source>
</evidence>
<evidence type="ECO:0000313" key="2">
    <source>
        <dbReference type="Proteomes" id="UP000419743"/>
    </source>
</evidence>
<reference evidence="1 2" key="1">
    <citation type="submission" date="2019-11" db="EMBL/GenBank/DDBJ databases">
        <authorList>
            <person name="Criscuolo A."/>
        </authorList>
    </citation>
    <scope>NUCLEOTIDE SEQUENCE [LARGE SCALE GENOMIC DNA]</scope>
    <source>
        <strain evidence="1">CIP111667</strain>
    </source>
</reference>
<proteinExistence type="predicted"/>
<keyword evidence="2" id="KW-1185">Reference proteome</keyword>